<keyword evidence="2" id="KW-1185">Reference proteome</keyword>
<dbReference type="EMBL" id="JAKIJS010000001">
    <property type="protein sequence ID" value="MCF6137467.1"/>
    <property type="molecule type" value="Genomic_DNA"/>
</dbReference>
<gene>
    <name evidence="1" type="ORF">L2716_06970</name>
</gene>
<protein>
    <recommendedName>
        <fullName evidence="3">VOC domain-containing protein</fullName>
    </recommendedName>
</protein>
<name>A0ABS9H0Y5_9BACL</name>
<proteinExistence type="predicted"/>
<reference evidence="1 2" key="1">
    <citation type="submission" date="2022-01" db="EMBL/GenBank/DDBJ databases">
        <title>Alkalihalobacillus sp. EGI L200015, a novel bacterium isolated from a salt lake sediment.</title>
        <authorList>
            <person name="Gao L."/>
            <person name="Fang B.-Z."/>
            <person name="Li W.-J."/>
        </authorList>
    </citation>
    <scope>NUCLEOTIDE SEQUENCE [LARGE SCALE GENOMIC DNA]</scope>
    <source>
        <strain evidence="1 2">KCTC 12718</strain>
    </source>
</reference>
<evidence type="ECO:0000313" key="1">
    <source>
        <dbReference type="EMBL" id="MCF6137467.1"/>
    </source>
</evidence>
<accession>A0ABS9H0Y5</accession>
<dbReference type="SUPFAM" id="SSF54593">
    <property type="entry name" value="Glyoxalase/Bleomycin resistance protein/Dihydroxybiphenyl dioxygenase"/>
    <property type="match status" value="1"/>
</dbReference>
<comment type="caution">
    <text evidence="1">The sequence shown here is derived from an EMBL/GenBank/DDBJ whole genome shotgun (WGS) entry which is preliminary data.</text>
</comment>
<sequence>MLFHYHYWTPFLEETERYYESQGFEVYQRLGKFEGNFQSFDPPLSWDDFREKGILFRIIEMRKGNVNITFGYGKKVMFDHIGLIKTDKEHDQICRKVDAIGWDVNIGERRTFISTPYGFRVELQTHPDVLEASDLTIIENMKVQTKEMELDDTFYKIFSLNPDVLESKKGAIPSITNVRMTGIKVQNSKDPNGVWLSSI</sequence>
<dbReference type="RefSeq" id="WP_236333088.1">
    <property type="nucleotide sequence ID" value="NZ_JAKIJS010000001.1"/>
</dbReference>
<evidence type="ECO:0000313" key="2">
    <source>
        <dbReference type="Proteomes" id="UP001649381"/>
    </source>
</evidence>
<evidence type="ECO:0008006" key="3">
    <source>
        <dbReference type="Google" id="ProtNLM"/>
    </source>
</evidence>
<dbReference type="Proteomes" id="UP001649381">
    <property type="component" value="Unassembled WGS sequence"/>
</dbReference>
<dbReference type="InterPro" id="IPR029068">
    <property type="entry name" value="Glyas_Bleomycin-R_OHBP_Dase"/>
</dbReference>
<organism evidence="1 2">
    <name type="scientific">Pseudalkalibacillus berkeleyi</name>
    <dbReference type="NCBI Taxonomy" id="1069813"/>
    <lineage>
        <taxon>Bacteria</taxon>
        <taxon>Bacillati</taxon>
        <taxon>Bacillota</taxon>
        <taxon>Bacilli</taxon>
        <taxon>Bacillales</taxon>
        <taxon>Fictibacillaceae</taxon>
        <taxon>Pseudalkalibacillus</taxon>
    </lineage>
</organism>